<organism evidence="2 3">
    <name type="scientific">Eruca vesicaria subsp. sativa</name>
    <name type="common">Garden rocket</name>
    <name type="synonym">Eruca sativa</name>
    <dbReference type="NCBI Taxonomy" id="29727"/>
    <lineage>
        <taxon>Eukaryota</taxon>
        <taxon>Viridiplantae</taxon>
        <taxon>Streptophyta</taxon>
        <taxon>Embryophyta</taxon>
        <taxon>Tracheophyta</taxon>
        <taxon>Spermatophyta</taxon>
        <taxon>Magnoliopsida</taxon>
        <taxon>eudicotyledons</taxon>
        <taxon>Gunneridae</taxon>
        <taxon>Pentapetalae</taxon>
        <taxon>rosids</taxon>
        <taxon>malvids</taxon>
        <taxon>Brassicales</taxon>
        <taxon>Brassicaceae</taxon>
        <taxon>Brassiceae</taxon>
        <taxon>Eruca</taxon>
    </lineage>
</organism>
<comment type="caution">
    <text evidence="2">The sequence shown here is derived from an EMBL/GenBank/DDBJ whole genome shotgun (WGS) entry which is preliminary data.</text>
</comment>
<dbReference type="PANTHER" id="PTHR34049:SF6">
    <property type="entry name" value="F-BOX DOMAIN-CONTAINING PROTEIN"/>
    <property type="match status" value="1"/>
</dbReference>
<evidence type="ECO:0000313" key="2">
    <source>
        <dbReference type="EMBL" id="CAH8337595.1"/>
    </source>
</evidence>
<evidence type="ECO:0000256" key="1">
    <source>
        <dbReference type="SAM" id="MobiDB-lite"/>
    </source>
</evidence>
<feature type="region of interest" description="Disordered" evidence="1">
    <location>
        <begin position="165"/>
        <end position="185"/>
    </location>
</feature>
<reference evidence="2 3" key="1">
    <citation type="submission" date="2022-03" db="EMBL/GenBank/DDBJ databases">
        <authorList>
            <person name="Macdonald S."/>
            <person name="Ahmed S."/>
            <person name="Newling K."/>
        </authorList>
    </citation>
    <scope>NUCLEOTIDE SEQUENCE [LARGE SCALE GENOMIC DNA]</scope>
</reference>
<gene>
    <name evidence="2" type="ORF">ERUC_LOCUS14612</name>
</gene>
<accession>A0ABC8JS64</accession>
<dbReference type="EMBL" id="CAKOAT010137376">
    <property type="protein sequence ID" value="CAH8337595.1"/>
    <property type="molecule type" value="Genomic_DNA"/>
</dbReference>
<dbReference type="Proteomes" id="UP001642260">
    <property type="component" value="Unassembled WGS sequence"/>
</dbReference>
<keyword evidence="3" id="KW-1185">Reference proteome</keyword>
<protein>
    <submittedName>
        <fullName evidence="2">Uncharacterized protein</fullName>
    </submittedName>
</protein>
<sequence length="200" mass="22901">MALPKGEFEISLSRGKLHGDEEEGVRLGFVRFTRGLGSKRILFSKLNQETLSNSDEFDSPLVKRSKTEPNNSLLESLHQDILVSFLFQKSHFSVVFSDFDSYIKLISQIRVLCHVDHDDLARLKRVSKTIRNAVLEAKKSHFDFSTPRKTLPFRDPISILEKDSSLSDRDDAIEPPNAPIQRRKLNSRSDLSRISMVLFK</sequence>
<name>A0ABC8JS64_ERUVS</name>
<proteinExistence type="predicted"/>
<dbReference type="PANTHER" id="PTHR34049">
    <property type="entry name" value="F-BOX PROTEIN SKIP27"/>
    <property type="match status" value="1"/>
</dbReference>
<dbReference type="AlphaFoldDB" id="A0ABC8JS64"/>
<evidence type="ECO:0000313" key="3">
    <source>
        <dbReference type="Proteomes" id="UP001642260"/>
    </source>
</evidence>
<dbReference type="InterPro" id="IPR045286">
    <property type="entry name" value="FBS1-like"/>
</dbReference>